<reference evidence="2" key="1">
    <citation type="submission" date="2022-11" db="EMBL/GenBank/DDBJ databases">
        <title>Pseudomonas triclosanedens sp. nov., a triclosan degrader isolated from activated sludge.</title>
        <authorList>
            <person name="Yin Y."/>
            <person name="Lu Z."/>
        </authorList>
    </citation>
    <scope>NUCLEOTIDE SEQUENCE</scope>
    <source>
        <strain evidence="2">ZM23</strain>
    </source>
</reference>
<feature type="transmembrane region" description="Helical" evidence="1">
    <location>
        <begin position="12"/>
        <end position="37"/>
    </location>
</feature>
<proteinExistence type="predicted"/>
<evidence type="ECO:0000313" key="3">
    <source>
        <dbReference type="Proteomes" id="UP001163624"/>
    </source>
</evidence>
<keyword evidence="1" id="KW-1133">Transmembrane helix</keyword>
<protein>
    <submittedName>
        <fullName evidence="2">PilW family protein</fullName>
    </submittedName>
</protein>
<name>A0ABY7A0L8_9PSED</name>
<keyword evidence="3" id="KW-1185">Reference proteome</keyword>
<dbReference type="PROSITE" id="PS00409">
    <property type="entry name" value="PROKAR_NTER_METHYL"/>
    <property type="match status" value="1"/>
</dbReference>
<dbReference type="InterPro" id="IPR012902">
    <property type="entry name" value="N_methyl_site"/>
</dbReference>
<organism evidence="2 3">
    <name type="scientific">Pseudomonas triclosanedens</name>
    <dbReference type="NCBI Taxonomy" id="2961893"/>
    <lineage>
        <taxon>Bacteria</taxon>
        <taxon>Pseudomonadati</taxon>
        <taxon>Pseudomonadota</taxon>
        <taxon>Gammaproteobacteria</taxon>
        <taxon>Pseudomonadales</taxon>
        <taxon>Pseudomonadaceae</taxon>
        <taxon>Pseudomonas</taxon>
    </lineage>
</organism>
<accession>A0ABY7A0L8</accession>
<sequence>MQRLEQRRQQAGISLIELMIALLISSFLILGVTTMFINNKQAYTYQQNQAGNQENGRFALLMLNQELAKAGYRALAQDDFQIAFPASSAAGGCPAFAAGQLVQRSTSGNGVCYRYQRYSTNTRDCLGNAVAANAVVTTRLEYDAASGTLQCTAQGVTGQLVTGLAGLQFQYGVDMSSTRRAQSYVAAPDAGASIVAVRYSLLFAGTTNNIAVGQNNYFFPLSNTTATTPTDSRIYRSIAGTTTLRNISQ</sequence>
<evidence type="ECO:0000256" key="1">
    <source>
        <dbReference type="SAM" id="Phobius"/>
    </source>
</evidence>
<dbReference type="Pfam" id="PF16074">
    <property type="entry name" value="PilW"/>
    <property type="match status" value="1"/>
</dbReference>
<dbReference type="Proteomes" id="UP001163624">
    <property type="component" value="Chromosome"/>
</dbReference>
<gene>
    <name evidence="2" type="ORF">OU419_04900</name>
</gene>
<dbReference type="EMBL" id="CP113432">
    <property type="protein sequence ID" value="WAI50608.1"/>
    <property type="molecule type" value="Genomic_DNA"/>
</dbReference>
<dbReference type="Pfam" id="PF07963">
    <property type="entry name" value="N_methyl"/>
    <property type="match status" value="1"/>
</dbReference>
<keyword evidence="1" id="KW-0812">Transmembrane</keyword>
<keyword evidence="1" id="KW-0472">Membrane</keyword>
<evidence type="ECO:0000313" key="2">
    <source>
        <dbReference type="EMBL" id="WAI50608.1"/>
    </source>
</evidence>
<dbReference type="InterPro" id="IPR032092">
    <property type="entry name" value="PilW"/>
</dbReference>
<dbReference type="RefSeq" id="WP_254471112.1">
    <property type="nucleotide sequence ID" value="NZ_CP113432.1"/>
</dbReference>